<name>A0A4P7UHP1_DESDE</name>
<evidence type="ECO:0000256" key="4">
    <source>
        <dbReference type="ARBA" id="ARBA00022605"/>
    </source>
</evidence>
<dbReference type="EC" id="2.5.1.47" evidence="3"/>
<comment type="cofactor">
    <cofactor evidence="1">
        <name>pyridoxal 5'-phosphate</name>
        <dbReference type="ChEBI" id="CHEBI:597326"/>
    </cofactor>
</comment>
<evidence type="ECO:0000256" key="3">
    <source>
        <dbReference type="ARBA" id="ARBA00012681"/>
    </source>
</evidence>
<dbReference type="InterPro" id="IPR050214">
    <property type="entry name" value="Cys_Synth/Cystath_Beta-Synth"/>
</dbReference>
<accession>A0A4P7UHP1</accession>
<dbReference type="InterPro" id="IPR036052">
    <property type="entry name" value="TrpB-like_PALP_sf"/>
</dbReference>
<keyword evidence="7" id="KW-0198">Cysteine biosynthesis</keyword>
<evidence type="ECO:0000256" key="6">
    <source>
        <dbReference type="ARBA" id="ARBA00022898"/>
    </source>
</evidence>
<dbReference type="SUPFAM" id="SSF53686">
    <property type="entry name" value="Tryptophan synthase beta subunit-like PLP-dependent enzymes"/>
    <property type="match status" value="1"/>
</dbReference>
<comment type="similarity">
    <text evidence="2">Belongs to the cysteine synthase/cystathionine beta-synthase family.</text>
</comment>
<reference evidence="10 11" key="1">
    <citation type="submission" date="2019-02" db="EMBL/GenBank/DDBJ databases">
        <title>Complete Genome Sequence of Desulfovibrio desulfuricans IC1, a Sulfonate Utilizing Anaerobe.</title>
        <authorList>
            <person name="Day L.A."/>
            <person name="De Leon K.B."/>
            <person name="Wall J.D."/>
        </authorList>
    </citation>
    <scope>NUCLEOTIDE SEQUENCE [LARGE SCALE GENOMIC DNA]</scope>
    <source>
        <strain evidence="10 11">IC1</strain>
    </source>
</reference>
<dbReference type="FunFam" id="3.40.50.1100:FF:000006">
    <property type="entry name" value="Cysteine synthase"/>
    <property type="match status" value="1"/>
</dbReference>
<evidence type="ECO:0000256" key="2">
    <source>
        <dbReference type="ARBA" id="ARBA00007103"/>
    </source>
</evidence>
<dbReference type="OrthoDB" id="9815130at2"/>
<keyword evidence="5" id="KW-0808">Transferase</keyword>
<dbReference type="EMBL" id="CP036295">
    <property type="protein sequence ID" value="QCC85816.1"/>
    <property type="molecule type" value="Genomic_DNA"/>
</dbReference>
<gene>
    <name evidence="10" type="ORF">DDIC_08000</name>
</gene>
<dbReference type="Gene3D" id="3.40.50.1100">
    <property type="match status" value="2"/>
</dbReference>
<dbReference type="PANTHER" id="PTHR10314">
    <property type="entry name" value="CYSTATHIONINE BETA-SYNTHASE"/>
    <property type="match status" value="1"/>
</dbReference>
<evidence type="ECO:0000256" key="7">
    <source>
        <dbReference type="ARBA" id="ARBA00023192"/>
    </source>
</evidence>
<comment type="catalytic activity">
    <reaction evidence="8">
        <text>O-acetyl-L-serine + hydrogen sulfide = L-cysteine + acetate</text>
        <dbReference type="Rhea" id="RHEA:14829"/>
        <dbReference type="ChEBI" id="CHEBI:29919"/>
        <dbReference type="ChEBI" id="CHEBI:30089"/>
        <dbReference type="ChEBI" id="CHEBI:35235"/>
        <dbReference type="ChEBI" id="CHEBI:58340"/>
        <dbReference type="EC" id="2.5.1.47"/>
    </reaction>
</comment>
<dbReference type="CDD" id="cd01561">
    <property type="entry name" value="CBS_like"/>
    <property type="match status" value="1"/>
</dbReference>
<evidence type="ECO:0000313" key="10">
    <source>
        <dbReference type="EMBL" id="QCC85816.1"/>
    </source>
</evidence>
<feature type="domain" description="Tryptophan synthase beta chain-like PALP" evidence="9">
    <location>
        <begin position="41"/>
        <end position="326"/>
    </location>
</feature>
<evidence type="ECO:0000256" key="5">
    <source>
        <dbReference type="ARBA" id="ARBA00022679"/>
    </source>
</evidence>
<dbReference type="AlphaFoldDB" id="A0A4P7UHP1"/>
<proteinExistence type="inferred from homology"/>
<keyword evidence="6" id="KW-0663">Pyridoxal phosphate</keyword>
<evidence type="ECO:0000313" key="11">
    <source>
        <dbReference type="Proteomes" id="UP000297065"/>
    </source>
</evidence>
<evidence type="ECO:0000256" key="8">
    <source>
        <dbReference type="ARBA" id="ARBA00047931"/>
    </source>
</evidence>
<keyword evidence="4" id="KW-0028">Amino-acid biosynthesis</keyword>
<dbReference type="GO" id="GO:0004124">
    <property type="term" value="F:cysteine synthase activity"/>
    <property type="evidence" value="ECO:0007669"/>
    <property type="project" value="UniProtKB-EC"/>
</dbReference>
<evidence type="ECO:0000256" key="1">
    <source>
        <dbReference type="ARBA" id="ARBA00001933"/>
    </source>
</evidence>
<organism evidence="10 11">
    <name type="scientific">Desulfovibrio desulfuricans</name>
    <dbReference type="NCBI Taxonomy" id="876"/>
    <lineage>
        <taxon>Bacteria</taxon>
        <taxon>Pseudomonadati</taxon>
        <taxon>Thermodesulfobacteriota</taxon>
        <taxon>Desulfovibrionia</taxon>
        <taxon>Desulfovibrionales</taxon>
        <taxon>Desulfovibrionaceae</taxon>
        <taxon>Desulfovibrio</taxon>
    </lineage>
</organism>
<evidence type="ECO:0000259" key="9">
    <source>
        <dbReference type="Pfam" id="PF00291"/>
    </source>
</evidence>
<dbReference type="Proteomes" id="UP000297065">
    <property type="component" value="Chromosome"/>
</dbReference>
<dbReference type="InterPro" id="IPR001926">
    <property type="entry name" value="TrpB-like_PALP"/>
</dbReference>
<dbReference type="Pfam" id="PF00291">
    <property type="entry name" value="PALP"/>
    <property type="match status" value="1"/>
</dbReference>
<sequence length="346" mass="38082">MGIFGHGKKEKQLQERQLSCFYNVLRQYNRKLFIGKNMHLSERIGNTPLIFLEHISHMIGGRVFIKYEVCNPFGSALDRTAFSYLQQGINTGELKPDGCIIESSTGNLAISLAYLCAAQRVTLLVVMPEPEDDRIPNLLRLLRAQVTFTPRNQGMAAAAKVASNMHIDTWNSYYSDQFHNNEGPQTHYRSTGKEIVDQCNELAIQPDIFIAGVGSGATFMGVGSRLREAFPSIQLVAVEPAESPVLSGGKSAPHAFHGIGAGFIPDIFNYKLDPKIFPVCIEDAVRASRRILNKEGLPCGLTTGANLYAALQLVGRPEYRGKNIIIMGHDGIERDLGVKMLGAGQF</sequence>
<protein>
    <recommendedName>
        <fullName evidence="3">cysteine synthase</fullName>
        <ecNumber evidence="3">2.5.1.47</ecNumber>
    </recommendedName>
</protein>